<dbReference type="EMBL" id="AP022853">
    <property type="protein sequence ID" value="BCB25581.1"/>
    <property type="molecule type" value="Genomic_DNA"/>
</dbReference>
<dbReference type="AlphaFoldDB" id="A0A6F8V8X3"/>
<feature type="compositionally biased region" description="Basic and acidic residues" evidence="1">
    <location>
        <begin position="559"/>
        <end position="568"/>
    </location>
</feature>
<proteinExistence type="predicted"/>
<keyword evidence="2" id="KW-0472">Membrane</keyword>
<dbReference type="PANTHER" id="PTHR38731">
    <property type="entry name" value="LIPL45-RELATED LIPOPROTEIN-RELATED"/>
    <property type="match status" value="1"/>
</dbReference>
<evidence type="ECO:0000256" key="1">
    <source>
        <dbReference type="SAM" id="MobiDB-lite"/>
    </source>
</evidence>
<dbReference type="Pfam" id="PF04773">
    <property type="entry name" value="FecR"/>
    <property type="match status" value="1"/>
</dbReference>
<sequence>MDATSNVIHAGAVLRGGTSVFRALMFIIGAFALLSSALVQADPPARVARLGYIGGAVSFSPAGSDEWVQAAPNRPIVSGDRLWADEGARDELQIGNAALRMGGDTSITLLNLDERLTQVQLTQGTLNVRVWQLGPDDMFEIDTPNLALVLRQPGDYRIDVDPDGDATTVSVRRGLAEVYGEDASRTINEGLSYRFGGTGLRDYLYTGQPSFDDFDAWSAERDRLIDNSISARYVSRDTIGYEDLDANGSWHVDAQYGNVWMPSYVVAGWAPYSYGHWIWIDPWGWTWVDDAPWGFAVSHYGRWAHIRGRWGWVPGPIALRPVYAPALVAFVGGSNFRLSLSVGNMVAGVGWFPLAPREVYRPSYRVSRGYFTRINASNTRIDARRIGDYYDNKNVANINYANRHVPGAVVAVSASVFEQSRPVGRAAVRLSPGAIGTAAVMQSANVVPSRLSLTGAATPRARPSRDVLARPVLARTPPPPAPVPFVEKRRALEAQPGRPLDEATIGSLKREAPAHAPQVRLLRPSREGVPSAAPVQQPPVRQQDRQSLQPGRSTPPESRGQERERAPEVVRPAPQPSLRTREPLPQAQPEVVVPQERRMISAPREQERAPEVARPVEQPPVRTREQLPQTQPATVVPQERRRISEPHRQDERPDAVKREAVHTEKREASQKEEQPGRENEDRMRMRQR</sequence>
<evidence type="ECO:0000256" key="2">
    <source>
        <dbReference type="SAM" id="Phobius"/>
    </source>
</evidence>
<feature type="compositionally biased region" description="Basic and acidic residues" evidence="1">
    <location>
        <begin position="638"/>
        <end position="688"/>
    </location>
</feature>
<keyword evidence="2" id="KW-1133">Transmembrane helix</keyword>
<feature type="domain" description="FecR protein" evidence="3">
    <location>
        <begin position="81"/>
        <end position="176"/>
    </location>
</feature>
<name>A0A6F8V8X3_9PROT</name>
<dbReference type="KEGG" id="slac:SKTS_04670"/>
<dbReference type="PANTHER" id="PTHR38731:SF3">
    <property type="entry name" value="BLL6125 PROTEIN"/>
    <property type="match status" value="1"/>
</dbReference>
<reference evidence="5" key="1">
    <citation type="submission" date="2020-03" db="EMBL/GenBank/DDBJ databases">
        <title>Complete genome sequence of sulfur-oxidizing bacterium skT11.</title>
        <authorList>
            <person name="Kanda M."/>
            <person name="Kojima H."/>
            <person name="Fukui M."/>
        </authorList>
    </citation>
    <scope>NUCLEOTIDE SEQUENCE [LARGE SCALE GENOMIC DNA]</scope>
    <source>
        <strain evidence="5">skT11</strain>
    </source>
</reference>
<dbReference type="RefSeq" id="WP_198420411.1">
    <property type="nucleotide sequence ID" value="NZ_AP022853.1"/>
</dbReference>
<keyword evidence="2" id="KW-0812">Transmembrane</keyword>
<evidence type="ECO:0000313" key="5">
    <source>
        <dbReference type="Proteomes" id="UP000502260"/>
    </source>
</evidence>
<dbReference type="Pfam" id="PF20245">
    <property type="entry name" value="DUF6600"/>
    <property type="match status" value="1"/>
</dbReference>
<dbReference type="InterPro" id="IPR046535">
    <property type="entry name" value="DUF6600"/>
</dbReference>
<feature type="compositionally biased region" description="Basic and acidic residues" evidence="1">
    <location>
        <begin position="595"/>
        <end position="611"/>
    </location>
</feature>
<accession>A0A6F8V8X3</accession>
<evidence type="ECO:0000313" key="4">
    <source>
        <dbReference type="EMBL" id="BCB25581.1"/>
    </source>
</evidence>
<dbReference type="Proteomes" id="UP000502260">
    <property type="component" value="Chromosome"/>
</dbReference>
<protein>
    <submittedName>
        <fullName evidence="4">Proline-rich exported protein</fullName>
    </submittedName>
</protein>
<feature type="transmembrane region" description="Helical" evidence="2">
    <location>
        <begin position="20"/>
        <end position="39"/>
    </location>
</feature>
<keyword evidence="5" id="KW-1185">Reference proteome</keyword>
<dbReference type="InterPro" id="IPR006860">
    <property type="entry name" value="FecR"/>
</dbReference>
<feature type="region of interest" description="Disordered" evidence="1">
    <location>
        <begin position="456"/>
        <end position="688"/>
    </location>
</feature>
<organism evidence="4 5">
    <name type="scientific">Sulfurimicrobium lacus</name>
    <dbReference type="NCBI Taxonomy" id="2715678"/>
    <lineage>
        <taxon>Bacteria</taxon>
        <taxon>Pseudomonadati</taxon>
        <taxon>Pseudomonadota</taxon>
        <taxon>Betaproteobacteria</taxon>
        <taxon>Nitrosomonadales</taxon>
        <taxon>Sulfuricellaceae</taxon>
        <taxon>Sulfurimicrobium</taxon>
    </lineage>
</organism>
<evidence type="ECO:0000259" key="3">
    <source>
        <dbReference type="Pfam" id="PF04773"/>
    </source>
</evidence>
<gene>
    <name evidence="4" type="ORF">SKTS_04670</name>
</gene>
<feature type="compositionally biased region" description="Low complexity" evidence="1">
    <location>
        <begin position="530"/>
        <end position="547"/>
    </location>
</feature>